<gene>
    <name evidence="2" type="ORF">FS320_36215</name>
</gene>
<comment type="caution">
    <text evidence="2">The sequence shown here is derived from an EMBL/GenBank/DDBJ whole genome shotgun (WGS) entry which is preliminary data.</text>
</comment>
<protein>
    <submittedName>
        <fullName evidence="2">Uncharacterized protein</fullName>
    </submittedName>
</protein>
<dbReference type="RefSeq" id="WP_152717183.1">
    <property type="nucleotide sequence ID" value="NZ_VOSJ01000351.1"/>
</dbReference>
<feature type="transmembrane region" description="Helical" evidence="1">
    <location>
        <begin position="47"/>
        <end position="68"/>
    </location>
</feature>
<dbReference type="EMBL" id="VOSK01000348">
    <property type="protein sequence ID" value="MPR30337.1"/>
    <property type="molecule type" value="Genomic_DNA"/>
</dbReference>
<keyword evidence="3" id="KW-1185">Reference proteome</keyword>
<name>A0A5N7MTM9_9HYPH</name>
<dbReference type="Proteomes" id="UP000403266">
    <property type="component" value="Unassembled WGS sequence"/>
</dbReference>
<accession>A0A5N7MTM9</accession>
<keyword evidence="1" id="KW-1133">Transmembrane helix</keyword>
<evidence type="ECO:0000256" key="1">
    <source>
        <dbReference type="SAM" id="Phobius"/>
    </source>
</evidence>
<keyword evidence="1" id="KW-0812">Transmembrane</keyword>
<evidence type="ECO:0000313" key="3">
    <source>
        <dbReference type="Proteomes" id="UP000403266"/>
    </source>
</evidence>
<proteinExistence type="predicted"/>
<organism evidence="2 3">
    <name type="scientific">Microvirga tunisiensis</name>
    <dbReference type="NCBI Taxonomy" id="2108360"/>
    <lineage>
        <taxon>Bacteria</taxon>
        <taxon>Pseudomonadati</taxon>
        <taxon>Pseudomonadota</taxon>
        <taxon>Alphaproteobacteria</taxon>
        <taxon>Hyphomicrobiales</taxon>
        <taxon>Methylobacteriaceae</taxon>
        <taxon>Microvirga</taxon>
    </lineage>
</organism>
<evidence type="ECO:0000313" key="2">
    <source>
        <dbReference type="EMBL" id="MPR30337.1"/>
    </source>
</evidence>
<dbReference type="AlphaFoldDB" id="A0A5N7MTM9"/>
<reference evidence="2 3" key="1">
    <citation type="journal article" date="2019" name="Syst. Appl. Microbiol.">
        <title>Microvirga tunisiensis sp. nov., a root nodule symbiotic bacterium isolated from Lupinus micranthus and L. luteus grown in Northern Tunisia.</title>
        <authorList>
            <person name="Msaddak A."/>
            <person name="Rejili M."/>
            <person name="Duran D."/>
            <person name="Mars M."/>
            <person name="Palacios J.M."/>
            <person name="Ruiz-Argueso T."/>
            <person name="Rey L."/>
            <person name="Imperial J."/>
        </authorList>
    </citation>
    <scope>NUCLEOTIDE SEQUENCE [LARGE SCALE GENOMIC DNA]</scope>
    <source>
        <strain evidence="2 3">Lmie10</strain>
    </source>
</reference>
<sequence>MAGAAPITRATAARAFPAMARVALVSIIATMVATSMATIVAAEFIVIASPTAVAFATAAVTATIAAIAQGRHALGFAAITRTGFSIGRPCARSRTT</sequence>
<keyword evidence="1" id="KW-0472">Membrane</keyword>
<feature type="transmembrane region" description="Helical" evidence="1">
    <location>
        <begin position="22"/>
        <end position="41"/>
    </location>
</feature>